<proteinExistence type="predicted"/>
<dbReference type="VEuPathDB" id="TrichDB:TVAGG3_0145410"/>
<dbReference type="InterPro" id="IPR036770">
    <property type="entry name" value="Ankyrin_rpt-contain_sf"/>
</dbReference>
<dbReference type="AlphaFoldDB" id="A2FQK7"/>
<dbReference type="PANTHER" id="PTHR24159:SF5">
    <property type="entry name" value="ANK_REP_REGION DOMAIN-CONTAINING PROTEIN"/>
    <property type="match status" value="1"/>
</dbReference>
<sequence>MYEDEFIENVPESLRKYYIIENLVFDTTIDNVDETIDKIYQFPNVSTFYLINLIIYAAEQRRFNFKALAMLFSKVRKGRITFPYTDFIQYAEKCGYVRPTQIRSLEYITRTAEELEIPFPKGTIAYEIATNNYQNVVTLSANTNLLKEQFTYEKDLVSCLDIAAACGNLEIFNYLQINGLEITQSTIQCAISGGNNDIIETIAQQGHNFEHCILYAIHHHRHKIFDWLLDEYGCIGQTLTDCIASFNTYAFIRCLEAGLDINETDHTFFQEPPFLMAVKVGIPELVLYITEHGGQKIDNSRLLFSYATTEEVRQCLLSLGYEEPQDGIRPSRRCISMRHRSWV</sequence>
<dbReference type="Pfam" id="PF11929">
    <property type="entry name" value="DUF3447"/>
    <property type="match status" value="1"/>
</dbReference>
<keyword evidence="3" id="KW-1185">Reference proteome</keyword>
<dbReference type="OrthoDB" id="10683405at2759"/>
<dbReference type="PANTHER" id="PTHR24159">
    <property type="match status" value="1"/>
</dbReference>
<evidence type="ECO:0000313" key="3">
    <source>
        <dbReference type="Proteomes" id="UP000001542"/>
    </source>
</evidence>
<gene>
    <name evidence="2" type="ORF">TVAG_448170</name>
</gene>
<dbReference type="Gene3D" id="1.25.40.20">
    <property type="entry name" value="Ankyrin repeat-containing domain"/>
    <property type="match status" value="1"/>
</dbReference>
<organism evidence="2 3">
    <name type="scientific">Trichomonas vaginalis (strain ATCC PRA-98 / G3)</name>
    <dbReference type="NCBI Taxonomy" id="412133"/>
    <lineage>
        <taxon>Eukaryota</taxon>
        <taxon>Metamonada</taxon>
        <taxon>Parabasalia</taxon>
        <taxon>Trichomonadida</taxon>
        <taxon>Trichomonadidae</taxon>
        <taxon>Trichomonas</taxon>
    </lineage>
</organism>
<reference evidence="2" key="1">
    <citation type="submission" date="2006-10" db="EMBL/GenBank/DDBJ databases">
        <authorList>
            <person name="Amadeo P."/>
            <person name="Zhao Q."/>
            <person name="Wortman J."/>
            <person name="Fraser-Liggett C."/>
            <person name="Carlton J."/>
        </authorList>
    </citation>
    <scope>NUCLEOTIDE SEQUENCE</scope>
    <source>
        <strain evidence="2">G3</strain>
    </source>
</reference>
<evidence type="ECO:0000259" key="1">
    <source>
        <dbReference type="Pfam" id="PF11929"/>
    </source>
</evidence>
<protein>
    <recommendedName>
        <fullName evidence="1">DUF3447 domain-containing protein</fullName>
    </recommendedName>
</protein>
<accession>A2FQK7</accession>
<dbReference type="RefSeq" id="XP_001305750.1">
    <property type="nucleotide sequence ID" value="XM_001305749.1"/>
</dbReference>
<dbReference type="SUPFAM" id="SSF48403">
    <property type="entry name" value="Ankyrin repeat"/>
    <property type="match status" value="1"/>
</dbReference>
<evidence type="ECO:0000313" key="2">
    <source>
        <dbReference type="EMBL" id="EAX92820.1"/>
    </source>
</evidence>
<dbReference type="Proteomes" id="UP000001542">
    <property type="component" value="Unassembled WGS sequence"/>
</dbReference>
<dbReference type="InterPro" id="IPR020683">
    <property type="entry name" value="DUF3447"/>
</dbReference>
<dbReference type="InParanoid" id="A2FQK7"/>
<feature type="domain" description="DUF3447" evidence="1">
    <location>
        <begin position="180"/>
        <end position="252"/>
    </location>
</feature>
<reference evidence="2" key="2">
    <citation type="journal article" date="2007" name="Science">
        <title>Draft genome sequence of the sexually transmitted pathogen Trichomonas vaginalis.</title>
        <authorList>
            <person name="Carlton J.M."/>
            <person name="Hirt R.P."/>
            <person name="Silva J.C."/>
            <person name="Delcher A.L."/>
            <person name="Schatz M."/>
            <person name="Zhao Q."/>
            <person name="Wortman J.R."/>
            <person name="Bidwell S.L."/>
            <person name="Alsmark U.C.M."/>
            <person name="Besteiro S."/>
            <person name="Sicheritz-Ponten T."/>
            <person name="Noel C.J."/>
            <person name="Dacks J.B."/>
            <person name="Foster P.G."/>
            <person name="Simillion C."/>
            <person name="Van de Peer Y."/>
            <person name="Miranda-Saavedra D."/>
            <person name="Barton G.J."/>
            <person name="Westrop G.D."/>
            <person name="Mueller S."/>
            <person name="Dessi D."/>
            <person name="Fiori P.L."/>
            <person name="Ren Q."/>
            <person name="Paulsen I."/>
            <person name="Zhang H."/>
            <person name="Bastida-Corcuera F.D."/>
            <person name="Simoes-Barbosa A."/>
            <person name="Brown M.T."/>
            <person name="Hayes R.D."/>
            <person name="Mukherjee M."/>
            <person name="Okumura C.Y."/>
            <person name="Schneider R."/>
            <person name="Smith A.J."/>
            <person name="Vanacova S."/>
            <person name="Villalvazo M."/>
            <person name="Haas B.J."/>
            <person name="Pertea M."/>
            <person name="Feldblyum T.V."/>
            <person name="Utterback T.R."/>
            <person name="Shu C.L."/>
            <person name="Osoegawa K."/>
            <person name="de Jong P.J."/>
            <person name="Hrdy I."/>
            <person name="Horvathova L."/>
            <person name="Zubacova Z."/>
            <person name="Dolezal P."/>
            <person name="Malik S.B."/>
            <person name="Logsdon J.M. Jr."/>
            <person name="Henze K."/>
            <person name="Gupta A."/>
            <person name="Wang C.C."/>
            <person name="Dunne R.L."/>
            <person name="Upcroft J.A."/>
            <person name="Upcroft P."/>
            <person name="White O."/>
            <person name="Salzberg S.L."/>
            <person name="Tang P."/>
            <person name="Chiu C.-H."/>
            <person name="Lee Y.-S."/>
            <person name="Embley T.M."/>
            <person name="Coombs G.H."/>
            <person name="Mottram J.C."/>
            <person name="Tachezy J."/>
            <person name="Fraser-Liggett C.M."/>
            <person name="Johnson P.J."/>
        </authorList>
    </citation>
    <scope>NUCLEOTIDE SEQUENCE [LARGE SCALE GENOMIC DNA]</scope>
    <source>
        <strain evidence="2">G3</strain>
    </source>
</reference>
<dbReference type="VEuPathDB" id="TrichDB:TVAG_448170"/>
<dbReference type="KEGG" id="tva:4750534"/>
<name>A2FQK7_TRIV3</name>
<dbReference type="EMBL" id="DS113945">
    <property type="protein sequence ID" value="EAX92820.1"/>
    <property type="molecule type" value="Genomic_DNA"/>
</dbReference>
<dbReference type="SMR" id="A2FQK7"/>